<dbReference type="EC" id="2.3.2.27" evidence="1"/>
<name>A0A7S0D9U4_9EUKA</name>
<proteinExistence type="inferred from homology"/>
<reference evidence="3" key="1">
    <citation type="submission" date="2021-01" db="EMBL/GenBank/DDBJ databases">
        <authorList>
            <person name="Corre E."/>
            <person name="Pelletier E."/>
            <person name="Niang G."/>
            <person name="Scheremetjew M."/>
            <person name="Finn R."/>
            <person name="Kale V."/>
            <person name="Holt S."/>
            <person name="Cochrane G."/>
            <person name="Meng A."/>
            <person name="Brown T."/>
            <person name="Cohen L."/>
        </authorList>
    </citation>
    <scope>NUCLEOTIDE SEQUENCE</scope>
    <source>
        <strain evidence="3">CCMP2058</strain>
    </source>
</reference>
<keyword evidence="1" id="KW-0863">Zinc-finger</keyword>
<dbReference type="GO" id="GO:0005737">
    <property type="term" value="C:cytoplasm"/>
    <property type="evidence" value="ECO:0007669"/>
    <property type="project" value="TreeGrafter"/>
</dbReference>
<dbReference type="GO" id="GO:0071596">
    <property type="term" value="P:ubiquitin-dependent protein catabolic process via the N-end rule pathway"/>
    <property type="evidence" value="ECO:0007669"/>
    <property type="project" value="UniProtKB-UniRule"/>
</dbReference>
<comment type="function">
    <text evidence="1">Ubiquitin ligase protein which is a component of the N-end rule pathway. Recognizes and binds to proteins bearing specific N-terminal residues that are destabilizing according to the N-end rule, leading to their ubiquitination and subsequent degradation.</text>
</comment>
<comment type="catalytic activity">
    <reaction evidence="1">
        <text>S-ubiquitinyl-[E2 ubiquitin-conjugating enzyme]-L-cysteine + [acceptor protein]-L-lysine = [E2 ubiquitin-conjugating enzyme]-L-cysteine + N(6)-ubiquitinyl-[acceptor protein]-L-lysine.</text>
        <dbReference type="EC" id="2.3.2.27"/>
    </reaction>
</comment>
<comment type="similarity">
    <text evidence="1">Belongs to the E3 ubiquitin-protein ligase UBR1-like family.</text>
</comment>
<dbReference type="GO" id="GO:0016567">
    <property type="term" value="P:protein ubiquitination"/>
    <property type="evidence" value="ECO:0007669"/>
    <property type="project" value="UniProtKB-UniRule"/>
</dbReference>
<gene>
    <name evidence="3" type="ORF">LAMO00422_LOCUS9372</name>
</gene>
<sequence>MRSEASDLMKALSFPNPSRLGDTQALKKVTSWIEGLKVTTKFTANVLRGMRSPRLIKLPKTYQELFIALSDGVKSLGPVTSDDDKKEGRSMKVEGGTQFRNPAVCLLTGKVLDMGKGRLSKHTQAISPNAGVFLFLRNTKVLIISHGYGIFFGSVYVDSHGEMDIGLLRGHMLYLDQNRLKALEDLVVEQRVTETVARLRMRHDPGGLSDRNYY</sequence>
<evidence type="ECO:0000313" key="3">
    <source>
        <dbReference type="EMBL" id="CAD8448072.1"/>
    </source>
</evidence>
<evidence type="ECO:0000256" key="1">
    <source>
        <dbReference type="RuleBase" id="RU366018"/>
    </source>
</evidence>
<dbReference type="InterPro" id="IPR039164">
    <property type="entry name" value="UBR1-like"/>
</dbReference>
<keyword evidence="1" id="KW-0862">Zinc</keyword>
<dbReference type="PANTHER" id="PTHR21497">
    <property type="entry name" value="UBIQUITIN LIGASE E3 ALPHA-RELATED"/>
    <property type="match status" value="1"/>
</dbReference>
<keyword evidence="1" id="KW-0808">Transferase</keyword>
<dbReference type="GO" id="GO:0000151">
    <property type="term" value="C:ubiquitin ligase complex"/>
    <property type="evidence" value="ECO:0007669"/>
    <property type="project" value="TreeGrafter"/>
</dbReference>
<dbReference type="Pfam" id="PF18995">
    <property type="entry name" value="PRT6_C"/>
    <property type="match status" value="1"/>
</dbReference>
<comment type="pathway">
    <text evidence="1">Protein modification; protein ubiquitination.</text>
</comment>
<dbReference type="PANTHER" id="PTHR21497:SF24">
    <property type="entry name" value="E3 UBIQUITIN-PROTEIN LIGASE UBR1"/>
    <property type="match status" value="1"/>
</dbReference>
<protein>
    <recommendedName>
        <fullName evidence="1">E3 ubiquitin-protein ligase</fullName>
        <ecNumber evidence="1">2.3.2.27</ecNumber>
    </recommendedName>
</protein>
<keyword evidence="1" id="KW-0833">Ubl conjugation pathway</keyword>
<evidence type="ECO:0000259" key="2">
    <source>
        <dbReference type="Pfam" id="PF18995"/>
    </source>
</evidence>
<dbReference type="GO" id="GO:0008270">
    <property type="term" value="F:zinc ion binding"/>
    <property type="evidence" value="ECO:0007669"/>
    <property type="project" value="UniProtKB-UniRule"/>
</dbReference>
<dbReference type="UniPathway" id="UPA00143"/>
<dbReference type="AlphaFoldDB" id="A0A7S0D9U4"/>
<dbReference type="EMBL" id="HBEM01013571">
    <property type="protein sequence ID" value="CAD8448072.1"/>
    <property type="molecule type" value="Transcribed_RNA"/>
</dbReference>
<accession>A0A7S0D9U4</accession>
<feature type="domain" description="E3 ubiquitin-protein ligase UBR-like C-terminal" evidence="2">
    <location>
        <begin position="96"/>
        <end position="187"/>
    </location>
</feature>
<organism evidence="3">
    <name type="scientific">Amorphochlora amoebiformis</name>
    <dbReference type="NCBI Taxonomy" id="1561963"/>
    <lineage>
        <taxon>Eukaryota</taxon>
        <taxon>Sar</taxon>
        <taxon>Rhizaria</taxon>
        <taxon>Cercozoa</taxon>
        <taxon>Chlorarachniophyceae</taxon>
        <taxon>Amorphochlora</taxon>
    </lineage>
</organism>
<keyword evidence="1" id="KW-0479">Metal-binding</keyword>
<dbReference type="InterPro" id="IPR044046">
    <property type="entry name" value="E3_ligase_UBR-like_C"/>
</dbReference>
<dbReference type="GO" id="GO:0061630">
    <property type="term" value="F:ubiquitin protein ligase activity"/>
    <property type="evidence" value="ECO:0007669"/>
    <property type="project" value="UniProtKB-UniRule"/>
</dbReference>